<dbReference type="PROSITE" id="PS51736">
    <property type="entry name" value="RECOMBINASES_3"/>
    <property type="match status" value="1"/>
</dbReference>
<evidence type="ECO:0000256" key="1">
    <source>
        <dbReference type="SAM" id="Coils"/>
    </source>
</evidence>
<dbReference type="GO" id="GO:0003677">
    <property type="term" value="F:DNA binding"/>
    <property type="evidence" value="ECO:0007669"/>
    <property type="project" value="InterPro"/>
</dbReference>
<dbReference type="Gene3D" id="3.90.1750.20">
    <property type="entry name" value="Putative Large Serine Recombinase, Chain B, Domain 2"/>
    <property type="match status" value="1"/>
</dbReference>
<sequence length="509" mass="59060">MNQPSGLDVFMYLRKSRTDIEEERRAQEEGLSFDVLKRHRKQLLDLANQKQHRILEIYEEIVSGEHLFDRPQIQKMLKSVEKGACDAVLVMDLDRLGRGDLYDMGIIFRAFRLSETYIITPYEVIYPSEEGAELLFGVKSIISREELKSITKRMQRGRRASASEGKSITSKVPFGYWRDANLKLHPDPDTAWVVQQIFEMVARGKGRNQIANELTNLGIRTPGKGREWSHTMISKILKNEVYLGHIVWGKNKYIKQNGKYISKPLPPEQWYRKEHAHKPIITQELWDLAHQNYGMHNPPRVKSSQKLVNPLAGLVYCKNCGYALTRKADSKNTAILRCPSIRCRGIVKGISLQLIESRILDSIKEFTQAFTLDIQLSDKFPTEIPLKKKSLKVKEKQLGILQEQHENLHDLLEQGTYDAKTFADRQKKLSDRIRKVKEQIKKLRKEINREEQNCAVFKPKVKTISEAYDVANDAEKKNRLLKSVLDRIEYSRQQGSKHGEFTINIFFRI</sequence>
<keyword evidence="1" id="KW-0175">Coiled coil</keyword>
<dbReference type="EMBL" id="FXTI01000003">
    <property type="protein sequence ID" value="SMO56914.1"/>
    <property type="molecule type" value="Genomic_DNA"/>
</dbReference>
<organism evidence="4 5">
    <name type="scientific">Melghirimyces algeriensis</name>
    <dbReference type="NCBI Taxonomy" id="910412"/>
    <lineage>
        <taxon>Bacteria</taxon>
        <taxon>Bacillati</taxon>
        <taxon>Bacillota</taxon>
        <taxon>Bacilli</taxon>
        <taxon>Bacillales</taxon>
        <taxon>Thermoactinomycetaceae</taxon>
        <taxon>Melghirimyces</taxon>
    </lineage>
</organism>
<dbReference type="PANTHER" id="PTHR30461">
    <property type="entry name" value="DNA-INVERTASE FROM LAMBDOID PROPHAGE"/>
    <property type="match status" value="1"/>
</dbReference>
<dbReference type="GO" id="GO:0000150">
    <property type="term" value="F:DNA strand exchange activity"/>
    <property type="evidence" value="ECO:0007669"/>
    <property type="project" value="InterPro"/>
</dbReference>
<dbReference type="Pfam" id="PF00239">
    <property type="entry name" value="Resolvase"/>
    <property type="match status" value="1"/>
</dbReference>
<dbReference type="PROSITE" id="PS51737">
    <property type="entry name" value="RECOMBINASE_DNA_BIND"/>
    <property type="match status" value="1"/>
</dbReference>
<evidence type="ECO:0000313" key="5">
    <source>
        <dbReference type="Proteomes" id="UP000315636"/>
    </source>
</evidence>
<dbReference type="Pfam" id="PF07508">
    <property type="entry name" value="Recombinase"/>
    <property type="match status" value="1"/>
</dbReference>
<dbReference type="SUPFAM" id="SSF53041">
    <property type="entry name" value="Resolvase-like"/>
    <property type="match status" value="1"/>
</dbReference>
<accession>A0A521CBZ3</accession>
<evidence type="ECO:0000259" key="3">
    <source>
        <dbReference type="PROSITE" id="PS51737"/>
    </source>
</evidence>
<dbReference type="InterPro" id="IPR006119">
    <property type="entry name" value="Resolv_N"/>
</dbReference>
<dbReference type="CDD" id="cd00338">
    <property type="entry name" value="Ser_Recombinase"/>
    <property type="match status" value="1"/>
</dbReference>
<dbReference type="SMART" id="SM00857">
    <property type="entry name" value="Resolvase"/>
    <property type="match status" value="1"/>
</dbReference>
<proteinExistence type="predicted"/>
<keyword evidence="5" id="KW-1185">Reference proteome</keyword>
<evidence type="ECO:0000313" key="4">
    <source>
        <dbReference type="EMBL" id="SMO56914.1"/>
    </source>
</evidence>
<dbReference type="PANTHER" id="PTHR30461:SF23">
    <property type="entry name" value="DNA RECOMBINASE-RELATED"/>
    <property type="match status" value="1"/>
</dbReference>
<dbReference type="Proteomes" id="UP000315636">
    <property type="component" value="Unassembled WGS sequence"/>
</dbReference>
<dbReference type="InterPro" id="IPR011109">
    <property type="entry name" value="DNA_bind_recombinase_dom"/>
</dbReference>
<feature type="domain" description="Recombinase" evidence="3">
    <location>
        <begin position="173"/>
        <end position="301"/>
    </location>
</feature>
<dbReference type="RefSeq" id="WP_142504991.1">
    <property type="nucleotide sequence ID" value="NZ_FXTI01000003.1"/>
</dbReference>
<feature type="domain" description="Resolvase/invertase-type recombinase catalytic" evidence="2">
    <location>
        <begin position="8"/>
        <end position="165"/>
    </location>
</feature>
<gene>
    <name evidence="4" type="ORF">SAMN06264849_103248</name>
</gene>
<dbReference type="InterPro" id="IPR038109">
    <property type="entry name" value="DNA_bind_recomb_sf"/>
</dbReference>
<dbReference type="AlphaFoldDB" id="A0A521CBZ3"/>
<dbReference type="Gene3D" id="3.40.50.1390">
    <property type="entry name" value="Resolvase, N-terminal catalytic domain"/>
    <property type="match status" value="1"/>
</dbReference>
<reference evidence="4 5" key="1">
    <citation type="submission" date="2017-05" db="EMBL/GenBank/DDBJ databases">
        <authorList>
            <person name="Varghese N."/>
            <person name="Submissions S."/>
        </authorList>
    </citation>
    <scope>NUCLEOTIDE SEQUENCE [LARGE SCALE GENOMIC DNA]</scope>
    <source>
        <strain evidence="4 5">DSM 45474</strain>
    </source>
</reference>
<protein>
    <submittedName>
        <fullName evidence="4">Site-specific DNA recombinase</fullName>
    </submittedName>
</protein>
<dbReference type="OrthoDB" id="65783at2"/>
<evidence type="ECO:0000259" key="2">
    <source>
        <dbReference type="PROSITE" id="PS51736"/>
    </source>
</evidence>
<name>A0A521CBZ3_9BACL</name>
<dbReference type="InterPro" id="IPR050639">
    <property type="entry name" value="SSR_resolvase"/>
</dbReference>
<dbReference type="InterPro" id="IPR036162">
    <property type="entry name" value="Resolvase-like_N_sf"/>
</dbReference>
<feature type="coiled-coil region" evidence="1">
    <location>
        <begin position="426"/>
        <end position="453"/>
    </location>
</feature>